<dbReference type="EMBL" id="GBHO01043623">
    <property type="protein sequence ID" value="JAF99980.1"/>
    <property type="molecule type" value="Transcribed_RNA"/>
</dbReference>
<sequence>MIHLLDSAESVAPMIYITIEYDGSTDERTDMMKHICKRLRFEHQVLMFVPKLAPIETNIPSHIRMTVTLMHSKEDLRRAVLALEQVVHETLLDRKSIFTIEEQVA</sequence>
<dbReference type="AlphaFoldDB" id="A0A0A9VXT0"/>
<reference evidence="1" key="2">
    <citation type="submission" date="2014-07" db="EMBL/GenBank/DDBJ databases">
        <authorList>
            <person name="Hull J."/>
        </authorList>
    </citation>
    <scope>NUCLEOTIDE SEQUENCE</scope>
</reference>
<proteinExistence type="predicted"/>
<gene>
    <name evidence="1" type="primary">mobA_8</name>
    <name evidence="2" type="synonym">mobA_7</name>
    <name evidence="2" type="ORF">CM83_7393</name>
    <name evidence="1" type="ORF">CM83_7396</name>
</gene>
<dbReference type="SUPFAM" id="SSF53383">
    <property type="entry name" value="PLP-dependent transferases"/>
    <property type="match status" value="1"/>
</dbReference>
<dbReference type="InterPro" id="IPR015424">
    <property type="entry name" value="PyrdxlP-dep_Trfase"/>
</dbReference>
<accession>A0A0A9VXT0</accession>
<organism evidence="1">
    <name type="scientific">Lygus hesperus</name>
    <name type="common">Western plant bug</name>
    <dbReference type="NCBI Taxonomy" id="30085"/>
    <lineage>
        <taxon>Eukaryota</taxon>
        <taxon>Metazoa</taxon>
        <taxon>Ecdysozoa</taxon>
        <taxon>Arthropoda</taxon>
        <taxon>Hexapoda</taxon>
        <taxon>Insecta</taxon>
        <taxon>Pterygota</taxon>
        <taxon>Neoptera</taxon>
        <taxon>Paraneoptera</taxon>
        <taxon>Hemiptera</taxon>
        <taxon>Heteroptera</taxon>
        <taxon>Panheteroptera</taxon>
        <taxon>Cimicomorpha</taxon>
        <taxon>Miridae</taxon>
        <taxon>Mirini</taxon>
        <taxon>Lygus</taxon>
    </lineage>
</organism>
<evidence type="ECO:0000313" key="1">
    <source>
        <dbReference type="EMBL" id="JAF99980.1"/>
    </source>
</evidence>
<name>A0A0A9VXT0_LYGHE</name>
<evidence type="ECO:0000313" key="2">
    <source>
        <dbReference type="EMBL" id="JAF99981.1"/>
    </source>
</evidence>
<dbReference type="EMBL" id="GBHO01043622">
    <property type="protein sequence ID" value="JAF99981.1"/>
    <property type="molecule type" value="Transcribed_RNA"/>
</dbReference>
<protein>
    <submittedName>
        <fullName evidence="1">Putative molybdopterin-guanine dinucleotide biosynthesis protein A</fullName>
    </submittedName>
</protein>
<reference evidence="1" key="1">
    <citation type="journal article" date="2014" name="PLoS ONE">
        <title>Transcriptome-Based Identification of ABC Transporters in the Western Tarnished Plant Bug Lygus hesperus.</title>
        <authorList>
            <person name="Hull J.J."/>
            <person name="Chaney K."/>
            <person name="Geib S.M."/>
            <person name="Fabrick J.A."/>
            <person name="Brent C.S."/>
            <person name="Walsh D."/>
            <person name="Lavine L.C."/>
        </authorList>
    </citation>
    <scope>NUCLEOTIDE SEQUENCE</scope>
</reference>